<name>A0A078H5D0_BRANA</name>
<evidence type="ECO:0000313" key="1">
    <source>
        <dbReference type="EMBL" id="CDY32654.1"/>
    </source>
</evidence>
<protein>
    <submittedName>
        <fullName evidence="1">BnaA02g07160D protein</fullName>
    </submittedName>
</protein>
<gene>
    <name evidence="1" type="primary">BnaA02g07160D</name>
    <name evidence="1" type="ORF">GSBRNA2T00052694001</name>
</gene>
<organism evidence="1 2">
    <name type="scientific">Brassica napus</name>
    <name type="common">Rape</name>
    <dbReference type="NCBI Taxonomy" id="3708"/>
    <lineage>
        <taxon>Eukaryota</taxon>
        <taxon>Viridiplantae</taxon>
        <taxon>Streptophyta</taxon>
        <taxon>Embryophyta</taxon>
        <taxon>Tracheophyta</taxon>
        <taxon>Spermatophyta</taxon>
        <taxon>Magnoliopsida</taxon>
        <taxon>eudicotyledons</taxon>
        <taxon>Gunneridae</taxon>
        <taxon>Pentapetalae</taxon>
        <taxon>rosids</taxon>
        <taxon>malvids</taxon>
        <taxon>Brassicales</taxon>
        <taxon>Brassicaceae</taxon>
        <taxon>Brassiceae</taxon>
        <taxon>Brassica</taxon>
    </lineage>
</organism>
<evidence type="ECO:0000313" key="2">
    <source>
        <dbReference type="Proteomes" id="UP000028999"/>
    </source>
</evidence>
<accession>A0A078H5D0</accession>
<keyword evidence="2" id="KW-1185">Reference proteome</keyword>
<dbReference type="Proteomes" id="UP000028999">
    <property type="component" value="Unassembled WGS sequence"/>
</dbReference>
<proteinExistence type="predicted"/>
<reference evidence="1 2" key="1">
    <citation type="journal article" date="2014" name="Science">
        <title>Plant genetics. Early allopolyploid evolution in the post-Neolithic Brassica napus oilseed genome.</title>
        <authorList>
            <person name="Chalhoub B."/>
            <person name="Denoeud F."/>
            <person name="Liu S."/>
            <person name="Parkin I.A."/>
            <person name="Tang H."/>
            <person name="Wang X."/>
            <person name="Chiquet J."/>
            <person name="Belcram H."/>
            <person name="Tong C."/>
            <person name="Samans B."/>
            <person name="Correa M."/>
            <person name="Da Silva C."/>
            <person name="Just J."/>
            <person name="Falentin C."/>
            <person name="Koh C.S."/>
            <person name="Le Clainche I."/>
            <person name="Bernard M."/>
            <person name="Bento P."/>
            <person name="Noel B."/>
            <person name="Labadie K."/>
            <person name="Alberti A."/>
            <person name="Charles M."/>
            <person name="Arnaud D."/>
            <person name="Guo H."/>
            <person name="Daviaud C."/>
            <person name="Alamery S."/>
            <person name="Jabbari K."/>
            <person name="Zhao M."/>
            <person name="Edger P.P."/>
            <person name="Chelaifa H."/>
            <person name="Tack D."/>
            <person name="Lassalle G."/>
            <person name="Mestiri I."/>
            <person name="Schnel N."/>
            <person name="Le Paslier M.C."/>
            <person name="Fan G."/>
            <person name="Renault V."/>
            <person name="Bayer P.E."/>
            <person name="Golicz A.A."/>
            <person name="Manoli S."/>
            <person name="Lee T.H."/>
            <person name="Thi V.H."/>
            <person name="Chalabi S."/>
            <person name="Hu Q."/>
            <person name="Fan C."/>
            <person name="Tollenaere R."/>
            <person name="Lu Y."/>
            <person name="Battail C."/>
            <person name="Shen J."/>
            <person name="Sidebottom C.H."/>
            <person name="Wang X."/>
            <person name="Canaguier A."/>
            <person name="Chauveau A."/>
            <person name="Berard A."/>
            <person name="Deniot G."/>
            <person name="Guan M."/>
            <person name="Liu Z."/>
            <person name="Sun F."/>
            <person name="Lim Y.P."/>
            <person name="Lyons E."/>
            <person name="Town C.D."/>
            <person name="Bancroft I."/>
            <person name="Wang X."/>
            <person name="Meng J."/>
            <person name="Ma J."/>
            <person name="Pires J.C."/>
            <person name="King G.J."/>
            <person name="Brunel D."/>
            <person name="Delourme R."/>
            <person name="Renard M."/>
            <person name="Aury J.M."/>
            <person name="Adams K.L."/>
            <person name="Batley J."/>
            <person name="Snowdon R.J."/>
            <person name="Tost J."/>
            <person name="Edwards D."/>
            <person name="Zhou Y."/>
            <person name="Hua W."/>
            <person name="Sharpe A.G."/>
            <person name="Paterson A.H."/>
            <person name="Guan C."/>
            <person name="Wincker P."/>
        </authorList>
    </citation>
    <scope>NUCLEOTIDE SEQUENCE [LARGE SCALE GENOMIC DNA]</scope>
    <source>
        <strain evidence="2">cv. Darmor-bzh</strain>
    </source>
</reference>
<dbReference type="PaxDb" id="3708-A0A078H5D0"/>
<sequence>MYKHKKCKHSY</sequence>
<dbReference type="EMBL" id="LK032298">
    <property type="protein sequence ID" value="CDY32654.1"/>
    <property type="molecule type" value="Genomic_DNA"/>
</dbReference>